<dbReference type="KEGG" id="ghi:107959081"/>
<organism evidence="1 2">
    <name type="scientific">Gossypium hirsutum</name>
    <name type="common">Upland cotton</name>
    <name type="synonym">Gossypium mexicanum</name>
    <dbReference type="NCBI Taxonomy" id="3635"/>
    <lineage>
        <taxon>Eukaryota</taxon>
        <taxon>Viridiplantae</taxon>
        <taxon>Streptophyta</taxon>
        <taxon>Embryophyta</taxon>
        <taxon>Tracheophyta</taxon>
        <taxon>Spermatophyta</taxon>
        <taxon>Magnoliopsida</taxon>
        <taxon>eudicotyledons</taxon>
        <taxon>Gunneridae</taxon>
        <taxon>Pentapetalae</taxon>
        <taxon>rosids</taxon>
        <taxon>malvids</taxon>
        <taxon>Malvales</taxon>
        <taxon>Malvaceae</taxon>
        <taxon>Malvoideae</taxon>
        <taxon>Gossypium</taxon>
    </lineage>
</organism>
<reference evidence="2" key="2">
    <citation type="submission" date="2025-08" db="UniProtKB">
        <authorList>
            <consortium name="RefSeq"/>
        </authorList>
    </citation>
    <scope>IDENTIFICATION</scope>
</reference>
<keyword evidence="1" id="KW-1185">Reference proteome</keyword>
<dbReference type="PaxDb" id="3635-A0A1U8PJR4"/>
<evidence type="ECO:0000313" key="1">
    <source>
        <dbReference type="Proteomes" id="UP000818029"/>
    </source>
</evidence>
<evidence type="ECO:0000313" key="2">
    <source>
        <dbReference type="RefSeq" id="XP_016750548.1"/>
    </source>
</evidence>
<dbReference type="CDD" id="cd09272">
    <property type="entry name" value="RNase_HI_RT_Ty1"/>
    <property type="match status" value="1"/>
</dbReference>
<dbReference type="RefSeq" id="XP_016750548.1">
    <property type="nucleotide sequence ID" value="XM_016895059.1"/>
</dbReference>
<dbReference type="Proteomes" id="UP000818029">
    <property type="component" value="Chromosome A07"/>
</dbReference>
<dbReference type="AlphaFoldDB" id="A0A1U8PJR4"/>
<reference evidence="1" key="1">
    <citation type="journal article" date="2020" name="Nat. Genet.">
        <title>Genomic diversifications of five Gossypium allopolyploid species and their impact on cotton improvement.</title>
        <authorList>
            <person name="Chen Z.J."/>
            <person name="Sreedasyam A."/>
            <person name="Ando A."/>
            <person name="Song Q."/>
            <person name="De Santiago L.M."/>
            <person name="Hulse-Kemp A.M."/>
            <person name="Ding M."/>
            <person name="Ye W."/>
            <person name="Kirkbride R.C."/>
            <person name="Jenkins J."/>
            <person name="Plott C."/>
            <person name="Lovell J."/>
            <person name="Lin Y.M."/>
            <person name="Vaughn R."/>
            <person name="Liu B."/>
            <person name="Simpson S."/>
            <person name="Scheffler B.E."/>
            <person name="Wen L."/>
            <person name="Saski C.A."/>
            <person name="Grover C.E."/>
            <person name="Hu G."/>
            <person name="Conover J.L."/>
            <person name="Carlson J.W."/>
            <person name="Shu S."/>
            <person name="Boston L.B."/>
            <person name="Williams M."/>
            <person name="Peterson D.G."/>
            <person name="McGee K."/>
            <person name="Jones D.C."/>
            <person name="Wendel J.F."/>
            <person name="Stelly D.M."/>
            <person name="Grimwood J."/>
            <person name="Schmutz J."/>
        </authorList>
    </citation>
    <scope>NUCLEOTIDE SEQUENCE [LARGE SCALE GENOMIC DNA]</scope>
    <source>
        <strain evidence="1">cv. TM-1</strain>
    </source>
</reference>
<accession>A0A1U8PJR4</accession>
<proteinExistence type="predicted"/>
<protein>
    <submittedName>
        <fullName evidence="2">Uncharacterized protein</fullName>
    </submittedName>
</protein>
<dbReference type="GeneID" id="107959081"/>
<gene>
    <name evidence="2" type="primary">LOC107959081</name>
</gene>
<sequence length="233" mass="25781">MVKGYLQEAGVDFQETFSLVVKPVTIRVVLAFAVSLRWFLSQRKYILDLLRRASIDRSNDSPTLMITTCQLSAHEGNPVEDAHLYRIIVGALQYVVITISDIAFVTPVGGPTLMIFDPHLATAYSLKEIRSLRALENNSSATVAIAGNLVMHSKFKHVALDLFFVREKVARGLFHVGHVPSQEQVADILTKPLAVGLFNRFRSQLRVSISGVAVVERKTTSSGHVRIKKLAVS</sequence>
<name>A0A1U8PJR4_GOSHI</name>